<sequence length="429" mass="47187">LAAGADADAAAAAHSDDDRDSALLETGQSTLVPGTPASDADPPRGSRRTRAKDAQQQQLVEEAERFLGLPGARREAHRPKRYCEAEEDDPFDDAPDAPGHRALPRAAAECAASEGGIARLKAAVQVRQLNLQFRLMQQRKVCQHPFLFDFPVRDPSDPGSEYLIDEQLVRASGKLLVLDRLLPALFADGHRVLIFSQFSRVLDILEFYAGLRGWQFCRIDGAVGQADRQEAIVQFNTSAIPLFLLTTRSGGLGINLTSADTVVIFDSDWNPQQDLQAQDRVHRIGQKRPVIVYRLVIAGSCEEPMLQRAKAKRKLEKLVIHERRFKGVHAAAKDAVSLQDIRQILMDDDVELVERDQQHLRAVLGSLALDQPLPAELVLSDKELAALTDRSPEAYQKASAPPDASARIAQIEDAPDETNDLLAGMEALE</sequence>
<gene>
    <name evidence="1" type="primary">IRC5</name>
    <name evidence="1" type="ORF">IWQ57_006089</name>
</gene>
<reference evidence="1" key="1">
    <citation type="submission" date="2022-07" db="EMBL/GenBank/DDBJ databases">
        <title>Phylogenomic reconstructions and comparative analyses of Kickxellomycotina fungi.</title>
        <authorList>
            <person name="Reynolds N.K."/>
            <person name="Stajich J.E."/>
            <person name="Barry K."/>
            <person name="Grigoriev I.V."/>
            <person name="Crous P."/>
            <person name="Smith M.E."/>
        </authorList>
    </citation>
    <scope>NUCLEOTIDE SEQUENCE</scope>
    <source>
        <strain evidence="1">CBS 109366</strain>
    </source>
</reference>
<organism evidence="1 2">
    <name type="scientific">Coemansia nantahalensis</name>
    <dbReference type="NCBI Taxonomy" id="2789366"/>
    <lineage>
        <taxon>Eukaryota</taxon>
        <taxon>Fungi</taxon>
        <taxon>Fungi incertae sedis</taxon>
        <taxon>Zoopagomycota</taxon>
        <taxon>Kickxellomycotina</taxon>
        <taxon>Kickxellomycetes</taxon>
        <taxon>Kickxellales</taxon>
        <taxon>Kickxellaceae</taxon>
        <taxon>Coemansia</taxon>
    </lineage>
</organism>
<evidence type="ECO:0000313" key="1">
    <source>
        <dbReference type="EMBL" id="KAJ2761291.1"/>
    </source>
</evidence>
<protein>
    <submittedName>
        <fullName evidence="1">ATPase</fullName>
    </submittedName>
</protein>
<name>A0ACC1JKT8_9FUNG</name>
<comment type="caution">
    <text evidence="1">The sequence shown here is derived from an EMBL/GenBank/DDBJ whole genome shotgun (WGS) entry which is preliminary data.</text>
</comment>
<dbReference type="Proteomes" id="UP001140234">
    <property type="component" value="Unassembled WGS sequence"/>
</dbReference>
<evidence type="ECO:0000313" key="2">
    <source>
        <dbReference type="Proteomes" id="UP001140234"/>
    </source>
</evidence>
<keyword evidence="2" id="KW-1185">Reference proteome</keyword>
<proteinExistence type="predicted"/>
<accession>A0ACC1JKT8</accession>
<dbReference type="EMBL" id="JANBUJ010003265">
    <property type="protein sequence ID" value="KAJ2761291.1"/>
    <property type="molecule type" value="Genomic_DNA"/>
</dbReference>
<feature type="non-terminal residue" evidence="1">
    <location>
        <position position="1"/>
    </location>
</feature>